<dbReference type="Proteomes" id="UP000533429">
    <property type="component" value="Unassembled WGS sequence"/>
</dbReference>
<feature type="domain" description="Capsule biosynthesis GfcC-like N-terminal" evidence="3">
    <location>
        <begin position="50"/>
        <end position="174"/>
    </location>
</feature>
<evidence type="ECO:0000256" key="1">
    <source>
        <dbReference type="SAM" id="SignalP"/>
    </source>
</evidence>
<organism evidence="4 5">
    <name type="scientific">Photobacterium damselae subsp. damselae</name>
    <name type="common">Listonella damsela</name>
    <dbReference type="NCBI Taxonomy" id="85581"/>
    <lineage>
        <taxon>Bacteria</taxon>
        <taxon>Pseudomonadati</taxon>
        <taxon>Pseudomonadota</taxon>
        <taxon>Gammaproteobacteria</taxon>
        <taxon>Vibrionales</taxon>
        <taxon>Vibrionaceae</taxon>
        <taxon>Photobacterium</taxon>
    </lineage>
</organism>
<dbReference type="Pfam" id="PF20616">
    <property type="entry name" value="Caps_syn_GfcC_N"/>
    <property type="match status" value="1"/>
</dbReference>
<dbReference type="InterPro" id="IPR010425">
    <property type="entry name" value="Caps_synth_GfcC-like_C"/>
</dbReference>
<feature type="domain" description="Capsule biosynthesis GfcC-like C-terminal" evidence="2">
    <location>
        <begin position="195"/>
        <end position="276"/>
    </location>
</feature>
<feature type="signal peptide" evidence="1">
    <location>
        <begin position="1"/>
        <end position="28"/>
    </location>
</feature>
<dbReference type="AlphaFoldDB" id="A0A850R1T0"/>
<feature type="chain" id="PRO_5032523955" evidence="1">
    <location>
        <begin position="29"/>
        <end position="278"/>
    </location>
</feature>
<evidence type="ECO:0000313" key="4">
    <source>
        <dbReference type="EMBL" id="NVP02375.1"/>
    </source>
</evidence>
<proteinExistence type="predicted"/>
<keyword evidence="1" id="KW-0732">Signal</keyword>
<dbReference type="InterPro" id="IPR046459">
    <property type="entry name" value="Caps_syn_GfcC_N"/>
</dbReference>
<dbReference type="Gene3D" id="3.10.560.10">
    <property type="entry name" value="Outer membrane lipoprotein wza domain like"/>
    <property type="match status" value="1"/>
</dbReference>
<dbReference type="Gene3D" id="3.10.20.700">
    <property type="match status" value="1"/>
</dbReference>
<accession>A0A850R1T0</accession>
<sequence>MNLITKPLLSLCKAALFVSLFASSAVSAFEHKSSDNQVQLTHSTKQNTALTITLFADNQTTPSILTYSAPTRLDQIVYDSWLQFNKHRPNKTPYWLGSDIVELRSPKNKTYTLSLLNTLALDLDNPMPLRQSAKHLSAWLDQNVTHRRLWQNLDYDFIRLNIAHNPQLQGEYQLIFPTTPKDVLVVGAIDTPTIVQWQPRISAAELLTQVNVIDEHNRSQISVIQPDGQVESHSIAYWNQNHKDIAPGATLYVHYEQTLNLHRDLNQFVIQLLQNRTL</sequence>
<gene>
    <name evidence="4" type="ORF">HWA77_19345</name>
</gene>
<evidence type="ECO:0000313" key="5">
    <source>
        <dbReference type="Proteomes" id="UP000533429"/>
    </source>
</evidence>
<protein>
    <submittedName>
        <fullName evidence="4">Capsule biosynthesis GfcC family protein</fullName>
    </submittedName>
</protein>
<evidence type="ECO:0000259" key="2">
    <source>
        <dbReference type="Pfam" id="PF06251"/>
    </source>
</evidence>
<comment type="caution">
    <text evidence="4">The sequence shown here is derived from an EMBL/GenBank/DDBJ whole genome shotgun (WGS) entry which is preliminary data.</text>
</comment>
<dbReference type="EMBL" id="JABXOR010001222">
    <property type="protein sequence ID" value="NVP02375.1"/>
    <property type="molecule type" value="Genomic_DNA"/>
</dbReference>
<reference evidence="4 5" key="1">
    <citation type="submission" date="2020-06" db="EMBL/GenBank/DDBJ databases">
        <title>Photobacterium damselae subsp. damselae comparative genomics.</title>
        <authorList>
            <person name="Osorio C.R."/>
        </authorList>
    </citation>
    <scope>NUCLEOTIDE SEQUENCE [LARGE SCALE GENOMIC DNA]</scope>
    <source>
        <strain evidence="4 5">TW250/03</strain>
    </source>
</reference>
<evidence type="ECO:0000259" key="3">
    <source>
        <dbReference type="Pfam" id="PF20616"/>
    </source>
</evidence>
<dbReference type="Pfam" id="PF06251">
    <property type="entry name" value="Caps_syn_GfcC_C"/>
    <property type="match status" value="1"/>
</dbReference>
<name>A0A850R1T0_PHODD</name>